<comment type="caution">
    <text evidence="1">The sequence shown here is derived from an EMBL/GenBank/DDBJ whole genome shotgun (WGS) entry which is preliminary data.</text>
</comment>
<protein>
    <submittedName>
        <fullName evidence="1">Uncharacterized protein</fullName>
    </submittedName>
</protein>
<reference evidence="1" key="1">
    <citation type="submission" date="2023-03" db="EMBL/GenBank/DDBJ databases">
        <title>DFI Biobank Strains.</title>
        <authorList>
            <person name="Mostad J."/>
            <person name="Paddock L."/>
            <person name="Medina S."/>
            <person name="Waligurski E."/>
            <person name="Barat B."/>
            <person name="Smith R."/>
            <person name="Burgo V."/>
            <person name="Metcalfe C."/>
            <person name="Woodson C."/>
            <person name="Sundararajan A."/>
            <person name="Ramaswamy R."/>
            <person name="Lin H."/>
            <person name="Pamer E.G."/>
        </authorList>
    </citation>
    <scope>NUCLEOTIDE SEQUENCE</scope>
    <source>
        <strain evidence="1">DFI.9.5</strain>
    </source>
</reference>
<name>A0AAW6MCB6_9BACE</name>
<sequence>DDEGNVVIVLNGQPTLEKYLNPDGTEYTGKFAQMKVNGVIAGGGDVIWYNKPNENGELDDVINSNDQTDLGKANTDWFGSWGNTLTYKDFSLSFNFYVSWG</sequence>
<feature type="non-terminal residue" evidence="1">
    <location>
        <position position="1"/>
    </location>
</feature>
<organism evidence="1 2">
    <name type="scientific">Bacteroides cellulosilyticus</name>
    <dbReference type="NCBI Taxonomy" id="246787"/>
    <lineage>
        <taxon>Bacteria</taxon>
        <taxon>Pseudomonadati</taxon>
        <taxon>Bacteroidota</taxon>
        <taxon>Bacteroidia</taxon>
        <taxon>Bacteroidales</taxon>
        <taxon>Bacteroidaceae</taxon>
        <taxon>Bacteroides</taxon>
    </lineage>
</organism>
<accession>A0AAW6MCB6</accession>
<dbReference type="EMBL" id="JARFID010000603">
    <property type="protein sequence ID" value="MDE8698023.1"/>
    <property type="molecule type" value="Genomic_DNA"/>
</dbReference>
<evidence type="ECO:0000313" key="2">
    <source>
        <dbReference type="Proteomes" id="UP001221924"/>
    </source>
</evidence>
<dbReference type="RefSeq" id="WP_275203034.1">
    <property type="nucleotide sequence ID" value="NZ_JARFID010000603.1"/>
</dbReference>
<dbReference type="Proteomes" id="UP001221924">
    <property type="component" value="Unassembled WGS sequence"/>
</dbReference>
<gene>
    <name evidence="1" type="ORF">PZH42_28885</name>
</gene>
<evidence type="ECO:0000313" key="1">
    <source>
        <dbReference type="EMBL" id="MDE8698023.1"/>
    </source>
</evidence>
<proteinExistence type="predicted"/>
<feature type="non-terminal residue" evidence="1">
    <location>
        <position position="101"/>
    </location>
</feature>
<dbReference type="AlphaFoldDB" id="A0AAW6MCB6"/>